<reference evidence="2 3" key="1">
    <citation type="journal article" date="2023" name="IScience">
        <title>Expanded male sex-determining region conserved during the evolution of homothallism in the green alga Volvox.</title>
        <authorList>
            <person name="Yamamoto K."/>
            <person name="Matsuzaki R."/>
            <person name="Mahakham W."/>
            <person name="Heman W."/>
            <person name="Sekimoto H."/>
            <person name="Kawachi M."/>
            <person name="Minakuchi Y."/>
            <person name="Toyoda A."/>
            <person name="Nozaki H."/>
        </authorList>
    </citation>
    <scope>NUCLEOTIDE SEQUENCE [LARGE SCALE GENOMIC DNA]</scope>
    <source>
        <strain evidence="2 3">NIES-4468</strain>
    </source>
</reference>
<feature type="non-terminal residue" evidence="2">
    <location>
        <position position="1"/>
    </location>
</feature>
<dbReference type="EMBL" id="BSDZ01000080">
    <property type="protein sequence ID" value="GLI68618.1"/>
    <property type="molecule type" value="Genomic_DNA"/>
</dbReference>
<feature type="compositionally biased region" description="Pro residues" evidence="1">
    <location>
        <begin position="316"/>
        <end position="328"/>
    </location>
</feature>
<accession>A0ABQ5SGP7</accession>
<name>A0ABQ5SGP7_9CHLO</name>
<evidence type="ECO:0000256" key="1">
    <source>
        <dbReference type="SAM" id="MobiDB-lite"/>
    </source>
</evidence>
<organism evidence="2 3">
    <name type="scientific">Volvox africanus</name>
    <dbReference type="NCBI Taxonomy" id="51714"/>
    <lineage>
        <taxon>Eukaryota</taxon>
        <taxon>Viridiplantae</taxon>
        <taxon>Chlorophyta</taxon>
        <taxon>core chlorophytes</taxon>
        <taxon>Chlorophyceae</taxon>
        <taxon>CS clade</taxon>
        <taxon>Chlamydomonadales</taxon>
        <taxon>Volvocaceae</taxon>
        <taxon>Volvox</taxon>
    </lineage>
</organism>
<feature type="compositionally biased region" description="Acidic residues" evidence="1">
    <location>
        <begin position="78"/>
        <end position="96"/>
    </location>
</feature>
<evidence type="ECO:0000313" key="2">
    <source>
        <dbReference type="EMBL" id="GLI68618.1"/>
    </source>
</evidence>
<feature type="compositionally biased region" description="Gly residues" evidence="1">
    <location>
        <begin position="292"/>
        <end position="302"/>
    </location>
</feature>
<proteinExistence type="predicted"/>
<protein>
    <submittedName>
        <fullName evidence="2">Uncharacterized protein</fullName>
    </submittedName>
</protein>
<evidence type="ECO:0000313" key="3">
    <source>
        <dbReference type="Proteomes" id="UP001165090"/>
    </source>
</evidence>
<feature type="region of interest" description="Disordered" evidence="1">
    <location>
        <begin position="292"/>
        <end position="328"/>
    </location>
</feature>
<gene>
    <name evidence="2" type="ORF">VaNZ11_013092</name>
</gene>
<feature type="region of interest" description="Disordered" evidence="1">
    <location>
        <begin position="70"/>
        <end position="112"/>
    </location>
</feature>
<feature type="non-terminal residue" evidence="2">
    <location>
        <position position="328"/>
    </location>
</feature>
<dbReference type="Proteomes" id="UP001165090">
    <property type="component" value="Unassembled WGS sequence"/>
</dbReference>
<keyword evidence="3" id="KW-1185">Reference proteome</keyword>
<sequence>AAAATPPRPELDPDLEEQRRAAAAGRLPISLVDDLVLMRPQAVKGGLQAELEAAEQAAAAVVAAAKAKAKAAAGGEAEVPEEDEDAEDLDEDEMDEVAAGGAEEGTRREGEETFVRRMRGLEHPQEPAPMLLLPPPLPPLPVASPVATSPGPTPAQAQAAPTAATSPPAVVTSVQAPVAAQPADATAFQSAVGREQYDDPYAIIPRELTEALSQALATSLRLQRERDSAFWDPEPGDAFADDYMADELALVSEREPLMLGLAPEALAYGVFVEDWEEDIIWEGAGSAVGGGVSSGGGGGGNGTDAATTRIGLCPESPLPAPPAPSGCG</sequence>
<comment type="caution">
    <text evidence="2">The sequence shown here is derived from an EMBL/GenBank/DDBJ whole genome shotgun (WGS) entry which is preliminary data.</text>
</comment>